<dbReference type="EMBL" id="AVFL01000013">
    <property type="protein sequence ID" value="EWY39171.1"/>
    <property type="molecule type" value="Genomic_DNA"/>
</dbReference>
<dbReference type="Proteomes" id="UP000019486">
    <property type="component" value="Unassembled WGS sequence"/>
</dbReference>
<dbReference type="PIRSF" id="PIRSF018634">
    <property type="entry name" value="UCP018634"/>
    <property type="match status" value="1"/>
</dbReference>
<evidence type="ECO:0008006" key="3">
    <source>
        <dbReference type="Google" id="ProtNLM"/>
    </source>
</evidence>
<organism evidence="1 2">
    <name type="scientific">Skermanella stibiiresistens SB22</name>
    <dbReference type="NCBI Taxonomy" id="1385369"/>
    <lineage>
        <taxon>Bacteria</taxon>
        <taxon>Pseudomonadati</taxon>
        <taxon>Pseudomonadota</taxon>
        <taxon>Alphaproteobacteria</taxon>
        <taxon>Rhodospirillales</taxon>
        <taxon>Azospirillaceae</taxon>
        <taxon>Skermanella</taxon>
    </lineage>
</organism>
<keyword evidence="2" id="KW-1185">Reference proteome</keyword>
<protein>
    <recommendedName>
        <fullName evidence="3">Type II toxin-antitoxin system RelE/ParE family toxin</fullName>
    </recommendedName>
</protein>
<dbReference type="Pfam" id="PF06296">
    <property type="entry name" value="RelE"/>
    <property type="match status" value="1"/>
</dbReference>
<sequence length="133" mass="14966">MTVRVFKDLEFDDWARGDGVTDAMLRAVALEIEDGLVDARLGGFLIKKRIAALGRGKSGGYRTIAAYRQGDRLIFLHGFAKNEKDNITKKEKKALQNLGDEYMKHANATLERQIAEGLILEITCDEQNSRKRP</sequence>
<comment type="caution">
    <text evidence="1">The sequence shown here is derived from an EMBL/GenBank/DDBJ whole genome shotgun (WGS) entry which is preliminary data.</text>
</comment>
<dbReference type="OrthoDB" id="9812066at2"/>
<dbReference type="AlphaFoldDB" id="W9H312"/>
<dbReference type="STRING" id="1385369.N825_07510"/>
<dbReference type="InterPro" id="IPR009387">
    <property type="entry name" value="HigB-2"/>
</dbReference>
<evidence type="ECO:0000313" key="1">
    <source>
        <dbReference type="EMBL" id="EWY39171.1"/>
    </source>
</evidence>
<accession>W9H312</accession>
<evidence type="ECO:0000313" key="2">
    <source>
        <dbReference type="Proteomes" id="UP000019486"/>
    </source>
</evidence>
<reference evidence="1 2" key="1">
    <citation type="submission" date="2013-08" db="EMBL/GenBank/DDBJ databases">
        <title>The genome sequence of Skermanella stibiiresistens.</title>
        <authorList>
            <person name="Zhu W."/>
            <person name="Wang G."/>
        </authorList>
    </citation>
    <scope>NUCLEOTIDE SEQUENCE [LARGE SCALE GENOMIC DNA]</scope>
    <source>
        <strain evidence="1 2">SB22</strain>
    </source>
</reference>
<gene>
    <name evidence="1" type="ORF">N825_07510</name>
</gene>
<proteinExistence type="predicted"/>
<name>W9H312_9PROT</name>